<evidence type="ECO:0000256" key="3">
    <source>
        <dbReference type="ARBA" id="ARBA00022723"/>
    </source>
</evidence>
<dbReference type="OrthoDB" id="9797931at2"/>
<dbReference type="Pfam" id="PF08240">
    <property type="entry name" value="ADH_N"/>
    <property type="match status" value="1"/>
</dbReference>
<dbReference type="STRING" id="1075402.AN216_07910"/>
<evidence type="ECO:0000256" key="5">
    <source>
        <dbReference type="ARBA" id="ARBA00023002"/>
    </source>
</evidence>
<dbReference type="Pfam" id="PF00107">
    <property type="entry name" value="ADH_zinc_N"/>
    <property type="match status" value="1"/>
</dbReference>
<dbReference type="SUPFAM" id="SSF51735">
    <property type="entry name" value="NAD(P)-binding Rossmann-fold domains"/>
    <property type="match status" value="1"/>
</dbReference>
<dbReference type="InterPro" id="IPR013154">
    <property type="entry name" value="ADH-like_N"/>
</dbReference>
<dbReference type="PATRIC" id="fig|1075402.3.peg.4389"/>
<keyword evidence="4 6" id="KW-0862">Zinc</keyword>
<dbReference type="InterPro" id="IPR002328">
    <property type="entry name" value="ADH_Zn_CS"/>
</dbReference>
<dbReference type="GO" id="GO:0008270">
    <property type="term" value="F:zinc ion binding"/>
    <property type="evidence" value="ECO:0007669"/>
    <property type="project" value="InterPro"/>
</dbReference>
<proteinExistence type="inferred from homology"/>
<evidence type="ECO:0000256" key="4">
    <source>
        <dbReference type="ARBA" id="ARBA00022833"/>
    </source>
</evidence>
<protein>
    <submittedName>
        <fullName evidence="9">Zinc-binding alcohol dehydrogenase</fullName>
    </submittedName>
</protein>
<dbReference type="InterPro" id="IPR013149">
    <property type="entry name" value="ADH-like_C"/>
</dbReference>
<dbReference type="PANTHER" id="PTHR43161">
    <property type="entry name" value="SORBITOL DEHYDROGENASE"/>
    <property type="match status" value="1"/>
</dbReference>
<accession>A0A1E7KJG0</accession>
<evidence type="ECO:0000259" key="8">
    <source>
        <dbReference type="Pfam" id="PF08240"/>
    </source>
</evidence>
<feature type="domain" description="Alcohol dehydrogenase-like C-terminal" evidence="7">
    <location>
        <begin position="172"/>
        <end position="296"/>
    </location>
</feature>
<comment type="cofactor">
    <cofactor evidence="1 6">
        <name>Zn(2+)</name>
        <dbReference type="ChEBI" id="CHEBI:29105"/>
    </cofactor>
</comment>
<gene>
    <name evidence="9" type="ORF">AN216_07910</name>
</gene>
<evidence type="ECO:0000256" key="1">
    <source>
        <dbReference type="ARBA" id="ARBA00001947"/>
    </source>
</evidence>
<evidence type="ECO:0000256" key="6">
    <source>
        <dbReference type="RuleBase" id="RU361277"/>
    </source>
</evidence>
<dbReference type="Proteomes" id="UP000176101">
    <property type="component" value="Unassembled WGS sequence"/>
</dbReference>
<reference evidence="9 10" key="1">
    <citation type="journal article" date="2016" name="Front. Microbiol.">
        <title>Comparative Genomics Analysis of Streptomyces Species Reveals Their Adaptation to the Marine Environment and Their Diversity at the Genomic Level.</title>
        <authorList>
            <person name="Tian X."/>
            <person name="Zhang Z."/>
            <person name="Yang T."/>
            <person name="Chen M."/>
            <person name="Li J."/>
            <person name="Chen F."/>
            <person name="Yang J."/>
            <person name="Li W."/>
            <person name="Zhang B."/>
            <person name="Zhang Z."/>
            <person name="Wu J."/>
            <person name="Zhang C."/>
            <person name="Long L."/>
            <person name="Xiao J."/>
        </authorList>
    </citation>
    <scope>NUCLEOTIDE SEQUENCE [LARGE SCALE GENOMIC DNA]</scope>
    <source>
        <strain evidence="9 10">SCSIO 02100</strain>
    </source>
</reference>
<dbReference type="Gene3D" id="3.90.180.10">
    <property type="entry name" value="Medium-chain alcohol dehydrogenases, catalytic domain"/>
    <property type="match status" value="1"/>
</dbReference>
<organism evidence="9 10">
    <name type="scientific">Streptomyces oceani</name>
    <dbReference type="NCBI Taxonomy" id="1075402"/>
    <lineage>
        <taxon>Bacteria</taxon>
        <taxon>Bacillati</taxon>
        <taxon>Actinomycetota</taxon>
        <taxon>Actinomycetes</taxon>
        <taxon>Kitasatosporales</taxon>
        <taxon>Streptomycetaceae</taxon>
        <taxon>Streptomyces</taxon>
    </lineage>
</organism>
<dbReference type="AlphaFoldDB" id="A0A1E7KJG0"/>
<keyword evidence="3 6" id="KW-0479">Metal-binding</keyword>
<evidence type="ECO:0000313" key="9">
    <source>
        <dbReference type="EMBL" id="OEV04132.1"/>
    </source>
</evidence>
<dbReference type="InterPro" id="IPR036291">
    <property type="entry name" value="NAD(P)-bd_dom_sf"/>
</dbReference>
<dbReference type="Gene3D" id="3.40.50.720">
    <property type="entry name" value="NAD(P)-binding Rossmann-like Domain"/>
    <property type="match status" value="1"/>
</dbReference>
<dbReference type="InterPro" id="IPR011032">
    <property type="entry name" value="GroES-like_sf"/>
</dbReference>
<evidence type="ECO:0000259" key="7">
    <source>
        <dbReference type="Pfam" id="PF00107"/>
    </source>
</evidence>
<dbReference type="EMBL" id="LJGU01000114">
    <property type="protein sequence ID" value="OEV04132.1"/>
    <property type="molecule type" value="Genomic_DNA"/>
</dbReference>
<evidence type="ECO:0000313" key="10">
    <source>
        <dbReference type="Proteomes" id="UP000176101"/>
    </source>
</evidence>
<dbReference type="PROSITE" id="PS00059">
    <property type="entry name" value="ADH_ZINC"/>
    <property type="match status" value="1"/>
</dbReference>
<name>A0A1E7KJG0_9ACTN</name>
<sequence length="339" mass="34675">MKAVVLKEFGTMAVEDVDTPTPGPGEIRLRVRLTGICGSDLHGFTGTNGRRVPGQVMGHETVGVVESVGDGVDLPLGALATLNPVVGCGTCGACEAGTEQYCATKRVIGVDPTRTASFAEYVVAPAANVITLPATMPEEYGALIEPLAVGYHGARRGSVGPDDRVLVLGGGPIGQAVALAAQRLGAARVVVSEPHEGRRALCRALGFEVIDLAAGPVGEQVTELLDGPASVALDAVGASATVADAFAATALGARVVLVGMAAPRLELDAFAVSTGERSLIGAFTYTARDFAETARWVGGEPPQLADLVERTVPVERAPAQFTELAAELGVAGKVLVRFS</sequence>
<dbReference type="SUPFAM" id="SSF50129">
    <property type="entry name" value="GroES-like"/>
    <property type="match status" value="1"/>
</dbReference>
<keyword evidence="5" id="KW-0560">Oxidoreductase</keyword>
<dbReference type="GO" id="GO:0016491">
    <property type="term" value="F:oxidoreductase activity"/>
    <property type="evidence" value="ECO:0007669"/>
    <property type="project" value="UniProtKB-KW"/>
</dbReference>
<dbReference type="RefSeq" id="WP_070195881.1">
    <property type="nucleotide sequence ID" value="NZ_LJGU01000114.1"/>
</dbReference>
<keyword evidence="10" id="KW-1185">Reference proteome</keyword>
<evidence type="ECO:0000256" key="2">
    <source>
        <dbReference type="ARBA" id="ARBA00008072"/>
    </source>
</evidence>
<feature type="domain" description="Alcohol dehydrogenase-like N-terminal" evidence="8">
    <location>
        <begin position="23"/>
        <end position="133"/>
    </location>
</feature>
<comment type="similarity">
    <text evidence="2 6">Belongs to the zinc-containing alcohol dehydrogenase family.</text>
</comment>
<comment type="caution">
    <text evidence="9">The sequence shown here is derived from an EMBL/GenBank/DDBJ whole genome shotgun (WGS) entry which is preliminary data.</text>
</comment>